<feature type="active site" description="Proton acceptor" evidence="2">
    <location>
        <position position="122"/>
    </location>
</feature>
<dbReference type="Proteomes" id="UP000321234">
    <property type="component" value="Unassembled WGS sequence"/>
</dbReference>
<dbReference type="PANTHER" id="PTHR35561:SF1">
    <property type="entry name" value="RNA 2',3'-CYCLIC PHOSPHODIESTERASE"/>
    <property type="match status" value="1"/>
</dbReference>
<dbReference type="InterPro" id="IPR009097">
    <property type="entry name" value="Cyclic_Pdiesterase"/>
</dbReference>
<keyword evidence="1 2" id="KW-0378">Hydrolase</keyword>
<organism evidence="3 4">
    <name type="scientific">Quadrisphaera setariae</name>
    <dbReference type="NCBI Taxonomy" id="2593304"/>
    <lineage>
        <taxon>Bacteria</taxon>
        <taxon>Bacillati</taxon>
        <taxon>Actinomycetota</taxon>
        <taxon>Actinomycetes</taxon>
        <taxon>Kineosporiales</taxon>
        <taxon>Kineosporiaceae</taxon>
        <taxon>Quadrisphaera</taxon>
    </lineage>
</organism>
<sequence>MRLFVSLEPPVEAWAPVADAVTELGQVPGVRWSPPTRWHVTLAFLGELDDDDARRLAPPLRSAVAAAGPVRLRLAGTGTFGTSVLWAGVAGDVERLSSLVAGVAGAARAAGVGLEERPYRPHVTLARAAGRGGAGALGQLADQLASVSGPTWTATEARLVRSHASDGRYEVLEHLPLGAGSP</sequence>
<dbReference type="SUPFAM" id="SSF55144">
    <property type="entry name" value="LigT-like"/>
    <property type="match status" value="1"/>
</dbReference>
<evidence type="ECO:0000313" key="3">
    <source>
        <dbReference type="EMBL" id="TXR52533.1"/>
    </source>
</evidence>
<feature type="active site" description="Proton donor" evidence="2">
    <location>
        <position position="39"/>
    </location>
</feature>
<dbReference type="GO" id="GO:0008664">
    <property type="term" value="F:RNA 2',3'-cyclic 3'-phosphodiesterase activity"/>
    <property type="evidence" value="ECO:0007669"/>
    <property type="project" value="UniProtKB-EC"/>
</dbReference>
<comment type="function">
    <text evidence="2">Hydrolyzes RNA 2',3'-cyclic phosphodiester to an RNA 2'-phosphomonoester.</text>
</comment>
<dbReference type="NCBIfam" id="TIGR02258">
    <property type="entry name" value="2_5_ligase"/>
    <property type="match status" value="1"/>
</dbReference>
<evidence type="ECO:0000256" key="1">
    <source>
        <dbReference type="ARBA" id="ARBA00022801"/>
    </source>
</evidence>
<comment type="caution">
    <text evidence="3">The sequence shown here is derived from an EMBL/GenBank/DDBJ whole genome shotgun (WGS) entry which is preliminary data.</text>
</comment>
<dbReference type="GO" id="GO:0004113">
    <property type="term" value="F:2',3'-cyclic-nucleotide 3'-phosphodiesterase activity"/>
    <property type="evidence" value="ECO:0007669"/>
    <property type="project" value="InterPro"/>
</dbReference>
<gene>
    <name evidence="3" type="primary">thpR</name>
    <name evidence="3" type="ORF">FMM08_18955</name>
</gene>
<comment type="similarity">
    <text evidence="2">Belongs to the 2H phosphoesterase superfamily. ThpR family.</text>
</comment>
<protein>
    <recommendedName>
        <fullName evidence="2">RNA 2',3'-cyclic phosphodiesterase</fullName>
        <shortName evidence="2">RNA 2',3'-CPDase</shortName>
        <ecNumber evidence="2">3.1.4.58</ecNumber>
    </recommendedName>
</protein>
<dbReference type="InterPro" id="IPR004175">
    <property type="entry name" value="RNA_CPDase"/>
</dbReference>
<dbReference type="Gene3D" id="3.90.1140.10">
    <property type="entry name" value="Cyclic phosphodiesterase"/>
    <property type="match status" value="1"/>
</dbReference>
<dbReference type="Pfam" id="PF13563">
    <property type="entry name" value="2_5_RNA_ligase2"/>
    <property type="match status" value="1"/>
</dbReference>
<accession>A0A5C8Z5I8</accession>
<proteinExistence type="inferred from homology"/>
<feature type="short sequence motif" description="HXTX 1" evidence="2">
    <location>
        <begin position="39"/>
        <end position="42"/>
    </location>
</feature>
<dbReference type="AlphaFoldDB" id="A0A5C8Z5I8"/>
<comment type="catalytic activity">
    <reaction evidence="2">
        <text>a 3'-end 2',3'-cyclophospho-ribonucleotide-RNA + H2O = a 3'-end 2'-phospho-ribonucleotide-RNA + H(+)</text>
        <dbReference type="Rhea" id="RHEA:11828"/>
        <dbReference type="Rhea" id="RHEA-COMP:10464"/>
        <dbReference type="Rhea" id="RHEA-COMP:17353"/>
        <dbReference type="ChEBI" id="CHEBI:15377"/>
        <dbReference type="ChEBI" id="CHEBI:15378"/>
        <dbReference type="ChEBI" id="CHEBI:83064"/>
        <dbReference type="ChEBI" id="CHEBI:173113"/>
        <dbReference type="EC" id="3.1.4.58"/>
    </reaction>
</comment>
<dbReference type="HAMAP" id="MF_01940">
    <property type="entry name" value="RNA_CPDase"/>
    <property type="match status" value="1"/>
</dbReference>
<dbReference type="EC" id="3.1.4.58" evidence="2"/>
<keyword evidence="4" id="KW-1185">Reference proteome</keyword>
<evidence type="ECO:0000313" key="4">
    <source>
        <dbReference type="Proteomes" id="UP000321234"/>
    </source>
</evidence>
<name>A0A5C8Z5I8_9ACTN</name>
<dbReference type="EMBL" id="VKAC01000013">
    <property type="protein sequence ID" value="TXR52533.1"/>
    <property type="molecule type" value="Genomic_DNA"/>
</dbReference>
<dbReference type="PANTHER" id="PTHR35561">
    <property type="entry name" value="RNA 2',3'-CYCLIC PHOSPHODIESTERASE"/>
    <property type="match status" value="1"/>
</dbReference>
<dbReference type="RefSeq" id="WP_147927963.1">
    <property type="nucleotide sequence ID" value="NZ_VKAC01000013.1"/>
</dbReference>
<evidence type="ECO:0000256" key="2">
    <source>
        <dbReference type="HAMAP-Rule" id="MF_01940"/>
    </source>
</evidence>
<feature type="short sequence motif" description="HXTX 2" evidence="2">
    <location>
        <begin position="122"/>
        <end position="125"/>
    </location>
</feature>
<dbReference type="OrthoDB" id="9787070at2"/>
<reference evidence="3 4" key="1">
    <citation type="submission" date="2019-07" db="EMBL/GenBank/DDBJ databases">
        <title>Quadrisphaera sp. strain DD2A genome sequencing and assembly.</title>
        <authorList>
            <person name="Kim I."/>
        </authorList>
    </citation>
    <scope>NUCLEOTIDE SEQUENCE [LARGE SCALE GENOMIC DNA]</scope>
    <source>
        <strain evidence="3 4">DD2A</strain>
    </source>
</reference>